<gene>
    <name evidence="4" type="ORF">D0Y65_034335</name>
</gene>
<comment type="caution">
    <text evidence="4">The sequence shown here is derived from an EMBL/GenBank/DDBJ whole genome shotgun (WGS) entry which is preliminary data.</text>
</comment>
<dbReference type="PANTHER" id="PTHR46281">
    <property type="entry name" value="CYTOCHROME C OXIDASE SUBUNIT 6B"/>
    <property type="match status" value="1"/>
</dbReference>
<dbReference type="Pfam" id="PF02297">
    <property type="entry name" value="COX6B"/>
    <property type="match status" value="1"/>
</dbReference>
<accession>A0A445HQA4</accession>
<dbReference type="GO" id="GO:0045277">
    <property type="term" value="C:respiratory chain complex IV"/>
    <property type="evidence" value="ECO:0007669"/>
    <property type="project" value="InterPro"/>
</dbReference>
<keyword evidence="2" id="KW-0496">Mitochondrion</keyword>
<dbReference type="GO" id="GO:0005739">
    <property type="term" value="C:mitochondrion"/>
    <property type="evidence" value="ECO:0007669"/>
    <property type="project" value="UniProtKB-SubCell"/>
</dbReference>
<comment type="subcellular location">
    <subcellularLocation>
        <location evidence="1">Mitochondrion</location>
    </subcellularLocation>
</comment>
<keyword evidence="5" id="KW-1185">Reference proteome</keyword>
<dbReference type="SUPFAM" id="SSF47694">
    <property type="entry name" value="Cytochrome c oxidase subunit h"/>
    <property type="match status" value="1"/>
</dbReference>
<dbReference type="EMBL" id="QZWG01000012">
    <property type="protein sequence ID" value="RZB75790.1"/>
    <property type="molecule type" value="Genomic_DNA"/>
</dbReference>
<evidence type="ECO:0000256" key="1">
    <source>
        <dbReference type="ARBA" id="ARBA00004173"/>
    </source>
</evidence>
<evidence type="ECO:0000256" key="2">
    <source>
        <dbReference type="ARBA" id="ARBA00023128"/>
    </source>
</evidence>
<dbReference type="PANTHER" id="PTHR46281:SF8">
    <property type="entry name" value="CYTOCHROME C OXIDASE SUBUNIT 12, MITOCHONDRIAL"/>
    <property type="match status" value="1"/>
</dbReference>
<name>A0A445HQA4_GLYSO</name>
<reference evidence="4 5" key="1">
    <citation type="submission" date="2018-09" db="EMBL/GenBank/DDBJ databases">
        <title>A high-quality reference genome of wild soybean provides a powerful tool to mine soybean genomes.</title>
        <authorList>
            <person name="Xie M."/>
            <person name="Chung C.Y.L."/>
            <person name="Li M.-W."/>
            <person name="Wong F.-L."/>
            <person name="Chan T.-F."/>
            <person name="Lam H.-M."/>
        </authorList>
    </citation>
    <scope>NUCLEOTIDE SEQUENCE [LARGE SCALE GENOMIC DNA]</scope>
    <source>
        <strain evidence="5">cv. W05</strain>
        <tissue evidence="4">Hypocotyl of etiolated seedlings</tissue>
    </source>
</reference>
<dbReference type="Proteomes" id="UP000289340">
    <property type="component" value="Chromosome 12"/>
</dbReference>
<dbReference type="Gene3D" id="1.10.10.140">
    <property type="entry name" value="Cytochrome c oxidase, subunit VIb"/>
    <property type="match status" value="1"/>
</dbReference>
<feature type="non-terminal residue" evidence="4">
    <location>
        <position position="1"/>
    </location>
</feature>
<sequence>EKYAPQEKGGAMQRKAHRCGIVREEATKAARHTVKKTMKREIGMELELTQTTVRVSSRPADAAIARLIQGTKMLSSAGLELMHDFGKSEMATSPGIIFDILNSKEASICALNGVCFARKHIKLEPGLPKIATCMMQQSQEGKDEPDFGHSLSDNISLRHKVVWRDSCTIELKTAPADFRFPTTNHTRHCFTRYTEFHRCLATKGGNSGECERFAKYYRSLCPGEWVSSP</sequence>
<dbReference type="AlphaFoldDB" id="A0A445HQA4"/>
<dbReference type="InterPro" id="IPR036549">
    <property type="entry name" value="CX6/COA6-like_sf"/>
</dbReference>
<evidence type="ECO:0000313" key="5">
    <source>
        <dbReference type="Proteomes" id="UP000289340"/>
    </source>
</evidence>
<proteinExistence type="predicted"/>
<protein>
    <submittedName>
        <fullName evidence="4">Cytochrome c oxidase subunit 6b-3</fullName>
    </submittedName>
</protein>
<dbReference type="PROSITE" id="PS51808">
    <property type="entry name" value="CHCH"/>
    <property type="match status" value="1"/>
</dbReference>
<dbReference type="InterPro" id="IPR048280">
    <property type="entry name" value="COX6B-like"/>
</dbReference>
<dbReference type="InterPro" id="IPR003213">
    <property type="entry name" value="Cyt_c_oxidase_su6B"/>
</dbReference>
<evidence type="ECO:0000313" key="4">
    <source>
        <dbReference type="EMBL" id="RZB75790.1"/>
    </source>
</evidence>
<organism evidence="4 5">
    <name type="scientific">Glycine soja</name>
    <name type="common">Wild soybean</name>
    <dbReference type="NCBI Taxonomy" id="3848"/>
    <lineage>
        <taxon>Eukaryota</taxon>
        <taxon>Viridiplantae</taxon>
        <taxon>Streptophyta</taxon>
        <taxon>Embryophyta</taxon>
        <taxon>Tracheophyta</taxon>
        <taxon>Spermatophyta</taxon>
        <taxon>Magnoliopsida</taxon>
        <taxon>eudicotyledons</taxon>
        <taxon>Gunneridae</taxon>
        <taxon>Pentapetalae</taxon>
        <taxon>rosids</taxon>
        <taxon>fabids</taxon>
        <taxon>Fabales</taxon>
        <taxon>Fabaceae</taxon>
        <taxon>Papilionoideae</taxon>
        <taxon>50 kb inversion clade</taxon>
        <taxon>NPAAA clade</taxon>
        <taxon>indigoferoid/millettioid clade</taxon>
        <taxon>Phaseoleae</taxon>
        <taxon>Glycine</taxon>
        <taxon>Glycine subgen. Soja</taxon>
    </lineage>
</organism>
<keyword evidence="3" id="KW-1015">Disulfide bond</keyword>
<evidence type="ECO:0000256" key="3">
    <source>
        <dbReference type="ARBA" id="ARBA00023157"/>
    </source>
</evidence>
<dbReference type="CDD" id="cd00926">
    <property type="entry name" value="Cyt_c_Oxidase_VIb"/>
    <property type="match status" value="1"/>
</dbReference>